<evidence type="ECO:0000256" key="3">
    <source>
        <dbReference type="ARBA" id="ARBA00009843"/>
    </source>
</evidence>
<dbReference type="PRINTS" id="PR00758">
    <property type="entry name" value="ARSENICPUMP"/>
</dbReference>
<reference evidence="12 13" key="1">
    <citation type="submission" date="2018-03" db="EMBL/GenBank/DDBJ databases">
        <authorList>
            <person name="Keele B.F."/>
        </authorList>
    </citation>
    <scope>NUCLEOTIDE SEQUENCE [LARGE SCALE GENOMIC DNA]</scope>
    <source>
        <strain evidence="12 13">IB-3</strain>
    </source>
</reference>
<comment type="subcellular location">
    <subcellularLocation>
        <location evidence="1">Cell membrane</location>
        <topology evidence="1">Multi-pass membrane protein</topology>
    </subcellularLocation>
</comment>
<dbReference type="InterPro" id="IPR000802">
    <property type="entry name" value="Arsenical_pump_ArsB"/>
</dbReference>
<feature type="transmembrane region" description="Helical" evidence="10">
    <location>
        <begin position="253"/>
        <end position="273"/>
    </location>
</feature>
<evidence type="ECO:0000256" key="10">
    <source>
        <dbReference type="SAM" id="Phobius"/>
    </source>
</evidence>
<feature type="transmembrane region" description="Helical" evidence="10">
    <location>
        <begin position="196"/>
        <end position="218"/>
    </location>
</feature>
<dbReference type="Pfam" id="PF03600">
    <property type="entry name" value="CitMHS"/>
    <property type="match status" value="1"/>
</dbReference>
<keyword evidence="6 10" id="KW-0812">Transmembrane</keyword>
<dbReference type="OrthoDB" id="3284414at2"/>
<evidence type="ECO:0000256" key="9">
    <source>
        <dbReference type="ARBA" id="ARBA00023136"/>
    </source>
</evidence>
<keyword evidence="8 10" id="KW-1133">Transmembrane helix</keyword>
<feature type="transmembrane region" description="Helical" evidence="10">
    <location>
        <begin position="77"/>
        <end position="106"/>
    </location>
</feature>
<feature type="transmembrane region" description="Helical" evidence="10">
    <location>
        <begin position="47"/>
        <end position="65"/>
    </location>
</feature>
<evidence type="ECO:0000256" key="8">
    <source>
        <dbReference type="ARBA" id="ARBA00022989"/>
    </source>
</evidence>
<proteinExistence type="inferred from homology"/>
<dbReference type="EMBL" id="PYXZ01000001">
    <property type="protein sequence ID" value="PUA82214.1"/>
    <property type="molecule type" value="Genomic_DNA"/>
</dbReference>
<dbReference type="GO" id="GO:0015105">
    <property type="term" value="F:arsenite transmembrane transporter activity"/>
    <property type="evidence" value="ECO:0007669"/>
    <property type="project" value="InterPro"/>
</dbReference>
<feature type="transmembrane region" description="Helical" evidence="10">
    <location>
        <begin position="311"/>
        <end position="330"/>
    </location>
</feature>
<keyword evidence="9 10" id="KW-0472">Membrane</keyword>
<evidence type="ECO:0000256" key="6">
    <source>
        <dbReference type="ARBA" id="ARBA00022692"/>
    </source>
</evidence>
<keyword evidence="13" id="KW-1185">Reference proteome</keyword>
<comment type="caution">
    <text evidence="12">The sequence shown here is derived from an EMBL/GenBank/DDBJ whole genome shotgun (WGS) entry which is preliminary data.</text>
</comment>
<dbReference type="InterPro" id="IPR004680">
    <property type="entry name" value="Cit_transptr-like_dom"/>
</dbReference>
<keyword evidence="5" id="KW-1003">Cell membrane</keyword>
<comment type="similarity">
    <text evidence="3">Belongs to the CitM (TC 2.A.11) transporter family.</text>
</comment>
<sequence>MLTGALVPYGTAVLPHVPVGETGAAVVAATALVALLVTALSHPRGRVEAAVAVVASLAVLGVGALTRDDLDDVVEHLSPVVVFLVAILVVAEVCARAGVFVAAGALVARWSRGRPVRLLTGIFVLAAVVTTVFSLDATVVLLTPVALTAALAHGVSTRPVAQVCLRMANSASLLLPVSNLTNLLALPHLDLTVGGFALRMAPVLVVVLLVEYAGLRLLSRRDVHGRNGGLRTENTPVSPMEIPAQQQKQRQTLHVPVAVVALMLLGFVATSPFGVDPAWVAVLAALVLAGWGLATGVAGPRDVLAAAHPGFAVFVLGLGVVVAALAHGPLGDHVGGWLPDDGSGFVALLAIAAVATALAAVLTNLSATLLLLPLLAPLGTTAILAALLGLNIGSGLTWTGSLANLLWRRTLSRQGVRITSREFHRVSLTLTPVSLVAGVAVLSLLA</sequence>
<evidence type="ECO:0000256" key="1">
    <source>
        <dbReference type="ARBA" id="ARBA00004651"/>
    </source>
</evidence>
<gene>
    <name evidence="12" type="ORF">C7S10_00150</name>
</gene>
<keyword evidence="7" id="KW-0059">Arsenical resistance</keyword>
<dbReference type="PANTHER" id="PTHR43302:SF5">
    <property type="entry name" value="TRANSPORTER ARSB-RELATED"/>
    <property type="match status" value="1"/>
</dbReference>
<feature type="transmembrane region" description="Helical" evidence="10">
    <location>
        <begin position="342"/>
        <end position="362"/>
    </location>
</feature>
<evidence type="ECO:0000313" key="13">
    <source>
        <dbReference type="Proteomes" id="UP000244867"/>
    </source>
</evidence>
<dbReference type="PANTHER" id="PTHR43302">
    <property type="entry name" value="TRANSPORTER ARSB-RELATED"/>
    <property type="match status" value="1"/>
</dbReference>
<feature type="transmembrane region" description="Helical" evidence="10">
    <location>
        <begin position="369"/>
        <end position="392"/>
    </location>
</feature>
<dbReference type="Proteomes" id="UP000244867">
    <property type="component" value="Unassembled WGS sequence"/>
</dbReference>
<evidence type="ECO:0000256" key="2">
    <source>
        <dbReference type="ARBA" id="ARBA00006433"/>
    </source>
</evidence>
<evidence type="ECO:0000256" key="5">
    <source>
        <dbReference type="ARBA" id="ARBA00022475"/>
    </source>
</evidence>
<feature type="transmembrane region" description="Helical" evidence="10">
    <location>
        <begin position="22"/>
        <end position="40"/>
    </location>
</feature>
<comment type="similarity">
    <text evidence="2">Belongs to the ArsB family.</text>
</comment>
<feature type="transmembrane region" description="Helical" evidence="10">
    <location>
        <begin position="279"/>
        <end position="299"/>
    </location>
</feature>
<name>A0A2R7Z0X1_9ACTN</name>
<evidence type="ECO:0000256" key="7">
    <source>
        <dbReference type="ARBA" id="ARBA00022849"/>
    </source>
</evidence>
<protein>
    <submittedName>
        <fullName evidence="12">Arsenic transporter</fullName>
    </submittedName>
</protein>
<dbReference type="GO" id="GO:0005886">
    <property type="term" value="C:plasma membrane"/>
    <property type="evidence" value="ECO:0007669"/>
    <property type="project" value="UniProtKB-SubCell"/>
</dbReference>
<feature type="domain" description="Citrate transporter-like" evidence="11">
    <location>
        <begin position="49"/>
        <end position="380"/>
    </location>
</feature>
<evidence type="ECO:0000313" key="12">
    <source>
        <dbReference type="EMBL" id="PUA82214.1"/>
    </source>
</evidence>
<evidence type="ECO:0000259" key="11">
    <source>
        <dbReference type="Pfam" id="PF03600"/>
    </source>
</evidence>
<organism evidence="12 13">
    <name type="scientific">Nocardioides currus</name>
    <dbReference type="NCBI Taxonomy" id="2133958"/>
    <lineage>
        <taxon>Bacteria</taxon>
        <taxon>Bacillati</taxon>
        <taxon>Actinomycetota</taxon>
        <taxon>Actinomycetes</taxon>
        <taxon>Propionibacteriales</taxon>
        <taxon>Nocardioidaceae</taxon>
        <taxon>Nocardioides</taxon>
    </lineage>
</organism>
<dbReference type="AlphaFoldDB" id="A0A2R7Z0X1"/>
<evidence type="ECO:0000256" key="4">
    <source>
        <dbReference type="ARBA" id="ARBA00022448"/>
    </source>
</evidence>
<accession>A0A2R7Z0X1</accession>
<keyword evidence="4" id="KW-0813">Transport</keyword>
<dbReference type="GO" id="GO:0046685">
    <property type="term" value="P:response to arsenic-containing substance"/>
    <property type="evidence" value="ECO:0007669"/>
    <property type="project" value="UniProtKB-KW"/>
</dbReference>
<feature type="transmembrane region" description="Helical" evidence="10">
    <location>
        <begin position="118"/>
        <end position="142"/>
    </location>
</feature>
<feature type="transmembrane region" description="Helical" evidence="10">
    <location>
        <begin position="426"/>
        <end position="445"/>
    </location>
</feature>